<evidence type="ECO:0000313" key="1">
    <source>
        <dbReference type="EMBL" id="AXY21338.1"/>
    </source>
</evidence>
<protein>
    <submittedName>
        <fullName evidence="1">Uncharacterized protein</fullName>
    </submittedName>
</protein>
<sequence length="69" mass="6701">MVRIFIAVIGVVAVCGVGAFVSLGAFPPALVAHDVHKDIPMAAAPAPAPIAAPMGVASALPVAPLAPAH</sequence>
<evidence type="ECO:0000313" key="2">
    <source>
        <dbReference type="Proteomes" id="UP000264120"/>
    </source>
</evidence>
<dbReference type="EMBL" id="CP023036">
    <property type="protein sequence ID" value="AXY21338.1"/>
    <property type="molecule type" value="Genomic_DNA"/>
</dbReference>
<reference evidence="1 2" key="1">
    <citation type="submission" date="2017-08" db="EMBL/GenBank/DDBJ databases">
        <title>Complete genome sequence of Gluconacetobacter saccharivorans CV1 isolated from Fermented Vinegar.</title>
        <authorList>
            <person name="Kim S.-Y."/>
        </authorList>
    </citation>
    <scope>NUCLEOTIDE SEQUENCE [LARGE SCALE GENOMIC DNA]</scope>
    <source>
        <strain evidence="1 2">CV1</strain>
    </source>
</reference>
<dbReference type="RefSeq" id="WP_102324609.1">
    <property type="nucleotide sequence ID" value="NZ_CALCQY010000034.1"/>
</dbReference>
<proteinExistence type="predicted"/>
<dbReference type="Proteomes" id="UP000264120">
    <property type="component" value="Chromosome"/>
</dbReference>
<accession>A0A347W8Z5</accession>
<dbReference type="AlphaFoldDB" id="A0A347W8Z5"/>
<gene>
    <name evidence="1" type="ORF">CD178_00522</name>
</gene>
<dbReference type="KEGG" id="ksc:CD178_00522"/>
<organism evidence="1 2">
    <name type="scientific">Komagataeibacter saccharivorans</name>
    <dbReference type="NCBI Taxonomy" id="265959"/>
    <lineage>
        <taxon>Bacteria</taxon>
        <taxon>Pseudomonadati</taxon>
        <taxon>Pseudomonadota</taxon>
        <taxon>Alphaproteobacteria</taxon>
        <taxon>Acetobacterales</taxon>
        <taxon>Acetobacteraceae</taxon>
        <taxon>Komagataeibacter</taxon>
    </lineage>
</organism>
<name>A0A347W8Z5_9PROT</name>
<keyword evidence="2" id="KW-1185">Reference proteome</keyword>